<dbReference type="Gene3D" id="3.30.565.10">
    <property type="entry name" value="Histidine kinase-like ATPase, C-terminal domain"/>
    <property type="match status" value="1"/>
</dbReference>
<dbReference type="InterPro" id="IPR005467">
    <property type="entry name" value="His_kinase_dom"/>
</dbReference>
<evidence type="ECO:0000256" key="13">
    <source>
        <dbReference type="ARBA" id="ARBA00023136"/>
    </source>
</evidence>
<dbReference type="AlphaFoldDB" id="A0A0Q9YBP4"/>
<evidence type="ECO:0000256" key="12">
    <source>
        <dbReference type="ARBA" id="ARBA00023012"/>
    </source>
</evidence>
<accession>A0A0Q9YBP4</accession>
<dbReference type="CDD" id="cd00075">
    <property type="entry name" value="HATPase"/>
    <property type="match status" value="1"/>
</dbReference>
<dbReference type="GO" id="GO:0005524">
    <property type="term" value="F:ATP binding"/>
    <property type="evidence" value="ECO:0007669"/>
    <property type="project" value="UniProtKB-KW"/>
</dbReference>
<dbReference type="GO" id="GO:0000155">
    <property type="term" value="F:phosphorelay sensor kinase activity"/>
    <property type="evidence" value="ECO:0007669"/>
    <property type="project" value="InterPro"/>
</dbReference>
<evidence type="ECO:0000256" key="14">
    <source>
        <dbReference type="SAM" id="Phobius"/>
    </source>
</evidence>
<evidence type="ECO:0000256" key="2">
    <source>
        <dbReference type="ARBA" id="ARBA00004651"/>
    </source>
</evidence>
<dbReference type="EMBL" id="LGPB01000077">
    <property type="protein sequence ID" value="KRG13411.1"/>
    <property type="molecule type" value="Genomic_DNA"/>
</dbReference>
<evidence type="ECO:0000313" key="18">
    <source>
        <dbReference type="Proteomes" id="UP000053881"/>
    </source>
</evidence>
<dbReference type="Gene3D" id="1.10.287.130">
    <property type="match status" value="1"/>
</dbReference>
<keyword evidence="5" id="KW-0597">Phosphoprotein</keyword>
<evidence type="ECO:0000256" key="3">
    <source>
        <dbReference type="ARBA" id="ARBA00012438"/>
    </source>
</evidence>
<keyword evidence="11 14" id="KW-1133">Transmembrane helix</keyword>
<keyword evidence="10" id="KW-0067">ATP-binding</keyword>
<feature type="transmembrane region" description="Helical" evidence="14">
    <location>
        <begin position="159"/>
        <end position="177"/>
    </location>
</feature>
<evidence type="ECO:0000256" key="6">
    <source>
        <dbReference type="ARBA" id="ARBA00022679"/>
    </source>
</evidence>
<dbReference type="SMART" id="SM00304">
    <property type="entry name" value="HAMP"/>
    <property type="match status" value="1"/>
</dbReference>
<dbReference type="Pfam" id="PF00672">
    <property type="entry name" value="HAMP"/>
    <property type="match status" value="1"/>
</dbReference>
<evidence type="ECO:0000256" key="5">
    <source>
        <dbReference type="ARBA" id="ARBA00022553"/>
    </source>
</evidence>
<protein>
    <recommendedName>
        <fullName evidence="3">histidine kinase</fullName>
        <ecNumber evidence="3">2.7.13.3</ecNumber>
    </recommendedName>
</protein>
<dbReference type="InterPro" id="IPR003660">
    <property type="entry name" value="HAMP_dom"/>
</dbReference>
<dbReference type="SMART" id="SM00387">
    <property type="entry name" value="HATPase_c"/>
    <property type="match status" value="1"/>
</dbReference>
<dbReference type="SMART" id="SM00388">
    <property type="entry name" value="HisKA"/>
    <property type="match status" value="1"/>
</dbReference>
<dbReference type="InterPro" id="IPR036097">
    <property type="entry name" value="HisK_dim/P_sf"/>
</dbReference>
<evidence type="ECO:0000313" key="17">
    <source>
        <dbReference type="EMBL" id="KRG13411.1"/>
    </source>
</evidence>
<dbReference type="CDD" id="cd00082">
    <property type="entry name" value="HisKA"/>
    <property type="match status" value="1"/>
</dbReference>
<dbReference type="Pfam" id="PF00512">
    <property type="entry name" value="HisKA"/>
    <property type="match status" value="1"/>
</dbReference>
<sequence>MKLRAKVLVALTTVVLLMGLFQSLFFQLRVENIFENYLSESDQMRIRMIKQAVISYYASTGSLEGVEQILEFSNRMNMDMHMSNMMGDMGEFPEIIILDSSGEVAANTAEMTDKNNKKSIKQPLKIEGETFGTLIAYPNKSVSVSRLEQQFVRSVNFTILYGFLFAVFVTLIIGFFLSKKITSPLSQLVSGIEHVSKGNTKFRVMIESKDEFNQLGKTFNQMADTLERTEQIRRSLVADVAHELRTPLSIIRAKLESIQAGALEATEEVILHLSDEVYRLSRLVNDLQQLSFAESGTLPLKKERTEMNEFIKSILSQFQWLADEKEIKLHLNKSPTELYIEIDRDRITQVVVNLFGNALRYTPEKGVVTVGINEEGKSAILRIQDSGPGIDQEKLPYIFERFYRADESRNREEGGTGLGLSIAKGFVEVHGGNIKVTSKHGEGTLFEVSLPLIKREG</sequence>
<gene>
    <name evidence="17" type="ORF">ACA29_08695</name>
</gene>
<reference evidence="17 18" key="1">
    <citation type="submission" date="2015-06" db="EMBL/GenBank/DDBJ databases">
        <title>Genome sequencing project of Bacillus galactosidilyticus PL133.</title>
        <authorList>
            <person name="Gaiero J."/>
            <person name="Nicol R."/>
            <person name="Habash M."/>
        </authorList>
    </citation>
    <scope>NUCLEOTIDE SEQUENCE [LARGE SCALE GENOMIC DNA]</scope>
    <source>
        <strain evidence="17 18">PL133</strain>
    </source>
</reference>
<evidence type="ECO:0000256" key="11">
    <source>
        <dbReference type="ARBA" id="ARBA00022989"/>
    </source>
</evidence>
<dbReference type="Proteomes" id="UP000053881">
    <property type="component" value="Unassembled WGS sequence"/>
</dbReference>
<feature type="domain" description="Histidine kinase" evidence="15">
    <location>
        <begin position="239"/>
        <end position="454"/>
    </location>
</feature>
<dbReference type="PROSITE" id="PS50109">
    <property type="entry name" value="HIS_KIN"/>
    <property type="match status" value="1"/>
</dbReference>
<dbReference type="SUPFAM" id="SSF47384">
    <property type="entry name" value="Homodimeric domain of signal transducing histidine kinase"/>
    <property type="match status" value="1"/>
</dbReference>
<name>A0A0Q9YBP4_9BACI</name>
<dbReference type="SUPFAM" id="SSF55874">
    <property type="entry name" value="ATPase domain of HSP90 chaperone/DNA topoisomerase II/histidine kinase"/>
    <property type="match status" value="1"/>
</dbReference>
<dbReference type="PRINTS" id="PR00344">
    <property type="entry name" value="BCTRLSENSOR"/>
</dbReference>
<evidence type="ECO:0000256" key="1">
    <source>
        <dbReference type="ARBA" id="ARBA00000085"/>
    </source>
</evidence>
<dbReference type="EC" id="2.7.13.3" evidence="3"/>
<dbReference type="PANTHER" id="PTHR45528">
    <property type="entry name" value="SENSOR HISTIDINE KINASE CPXA"/>
    <property type="match status" value="1"/>
</dbReference>
<dbReference type="GO" id="GO:0005886">
    <property type="term" value="C:plasma membrane"/>
    <property type="evidence" value="ECO:0007669"/>
    <property type="project" value="UniProtKB-SubCell"/>
</dbReference>
<dbReference type="InterPro" id="IPR003661">
    <property type="entry name" value="HisK_dim/P_dom"/>
</dbReference>
<evidence type="ECO:0000256" key="4">
    <source>
        <dbReference type="ARBA" id="ARBA00022475"/>
    </source>
</evidence>
<dbReference type="CDD" id="cd06225">
    <property type="entry name" value="HAMP"/>
    <property type="match status" value="1"/>
</dbReference>
<dbReference type="Gene3D" id="6.10.340.10">
    <property type="match status" value="1"/>
</dbReference>
<evidence type="ECO:0000259" key="16">
    <source>
        <dbReference type="PROSITE" id="PS50885"/>
    </source>
</evidence>
<proteinExistence type="predicted"/>
<keyword evidence="7 14" id="KW-0812">Transmembrane</keyword>
<keyword evidence="6" id="KW-0808">Transferase</keyword>
<dbReference type="Pfam" id="PF02518">
    <property type="entry name" value="HATPase_c"/>
    <property type="match status" value="1"/>
</dbReference>
<keyword evidence="9" id="KW-0418">Kinase</keyword>
<dbReference type="PANTHER" id="PTHR45528:SF1">
    <property type="entry name" value="SENSOR HISTIDINE KINASE CPXA"/>
    <property type="match status" value="1"/>
</dbReference>
<dbReference type="FunFam" id="3.30.565.10:FF:000006">
    <property type="entry name" value="Sensor histidine kinase WalK"/>
    <property type="match status" value="1"/>
</dbReference>
<evidence type="ECO:0000256" key="10">
    <source>
        <dbReference type="ARBA" id="ARBA00022840"/>
    </source>
</evidence>
<dbReference type="PROSITE" id="PS50885">
    <property type="entry name" value="HAMP"/>
    <property type="match status" value="1"/>
</dbReference>
<comment type="caution">
    <text evidence="17">The sequence shown here is derived from an EMBL/GenBank/DDBJ whole genome shotgun (WGS) entry which is preliminary data.</text>
</comment>
<keyword evidence="12" id="KW-0902">Two-component regulatory system</keyword>
<organism evidence="17 18">
    <name type="scientific">Lederbergia galactosidilytica</name>
    <dbReference type="NCBI Taxonomy" id="217031"/>
    <lineage>
        <taxon>Bacteria</taxon>
        <taxon>Bacillati</taxon>
        <taxon>Bacillota</taxon>
        <taxon>Bacilli</taxon>
        <taxon>Bacillales</taxon>
        <taxon>Bacillaceae</taxon>
        <taxon>Lederbergia</taxon>
    </lineage>
</organism>
<evidence type="ECO:0000256" key="8">
    <source>
        <dbReference type="ARBA" id="ARBA00022741"/>
    </source>
</evidence>
<dbReference type="InterPro" id="IPR036890">
    <property type="entry name" value="HATPase_C_sf"/>
</dbReference>
<dbReference type="InterPro" id="IPR003594">
    <property type="entry name" value="HATPase_dom"/>
</dbReference>
<evidence type="ECO:0000256" key="7">
    <source>
        <dbReference type="ARBA" id="ARBA00022692"/>
    </source>
</evidence>
<feature type="domain" description="HAMP" evidence="16">
    <location>
        <begin position="179"/>
        <end position="231"/>
    </location>
</feature>
<dbReference type="InterPro" id="IPR050398">
    <property type="entry name" value="HssS/ArlS-like"/>
</dbReference>
<dbReference type="PATRIC" id="fig|217031.4.peg.2856"/>
<keyword evidence="8" id="KW-0547">Nucleotide-binding</keyword>
<evidence type="ECO:0000256" key="9">
    <source>
        <dbReference type="ARBA" id="ARBA00022777"/>
    </source>
</evidence>
<keyword evidence="4" id="KW-1003">Cell membrane</keyword>
<dbReference type="SUPFAM" id="SSF158472">
    <property type="entry name" value="HAMP domain-like"/>
    <property type="match status" value="1"/>
</dbReference>
<evidence type="ECO:0000259" key="15">
    <source>
        <dbReference type="PROSITE" id="PS50109"/>
    </source>
</evidence>
<comment type="subcellular location">
    <subcellularLocation>
        <location evidence="2">Cell membrane</location>
        <topology evidence="2">Multi-pass membrane protein</topology>
    </subcellularLocation>
</comment>
<keyword evidence="13 14" id="KW-0472">Membrane</keyword>
<dbReference type="InterPro" id="IPR004358">
    <property type="entry name" value="Sig_transdc_His_kin-like_C"/>
</dbReference>
<comment type="catalytic activity">
    <reaction evidence="1">
        <text>ATP + protein L-histidine = ADP + protein N-phospho-L-histidine.</text>
        <dbReference type="EC" id="2.7.13.3"/>
    </reaction>
</comment>